<dbReference type="GO" id="GO:0055088">
    <property type="term" value="P:lipid homeostasis"/>
    <property type="evidence" value="ECO:0007669"/>
    <property type="project" value="InterPro"/>
</dbReference>
<organism evidence="2 3">
    <name type="scientific">Naegleria lovaniensis</name>
    <name type="common">Amoeba</name>
    <dbReference type="NCBI Taxonomy" id="51637"/>
    <lineage>
        <taxon>Eukaryota</taxon>
        <taxon>Discoba</taxon>
        <taxon>Heterolobosea</taxon>
        <taxon>Tetramitia</taxon>
        <taxon>Eutetramitia</taxon>
        <taxon>Vahlkampfiidae</taxon>
        <taxon>Naegleria</taxon>
    </lineage>
</organism>
<reference evidence="2 3" key="1">
    <citation type="journal article" date="2018" name="BMC Genomics">
        <title>The genome of Naegleria lovaniensis, the basis for a comparative approach to unravel pathogenicity factors of the human pathogenic amoeba N. fowleri.</title>
        <authorList>
            <person name="Liechti N."/>
            <person name="Schurch N."/>
            <person name="Bruggmann R."/>
            <person name="Wittwer M."/>
        </authorList>
    </citation>
    <scope>NUCLEOTIDE SEQUENCE [LARGE SCALE GENOMIC DNA]</scope>
    <source>
        <strain evidence="2 3">ATCC 30569</strain>
    </source>
</reference>
<keyword evidence="1" id="KW-0812">Transmembrane</keyword>
<dbReference type="GeneID" id="68106643"/>
<accession>A0AA88GVD8</accession>
<proteinExistence type="predicted"/>
<dbReference type="InterPro" id="IPR034804">
    <property type="entry name" value="SQR/QFR_C/D"/>
</dbReference>
<dbReference type="InterPro" id="IPR039960">
    <property type="entry name" value="MCP1"/>
</dbReference>
<dbReference type="SUPFAM" id="SSF81343">
    <property type="entry name" value="Fumarate reductase respiratory complex transmembrane subunits"/>
    <property type="match status" value="1"/>
</dbReference>
<dbReference type="RefSeq" id="XP_044553622.1">
    <property type="nucleotide sequence ID" value="XM_044690150.1"/>
</dbReference>
<dbReference type="Proteomes" id="UP000816034">
    <property type="component" value="Unassembled WGS sequence"/>
</dbReference>
<keyword evidence="3" id="KW-1185">Reference proteome</keyword>
<feature type="transmembrane region" description="Helical" evidence="1">
    <location>
        <begin position="148"/>
        <end position="170"/>
    </location>
</feature>
<keyword evidence="1" id="KW-1133">Transmembrane helix</keyword>
<name>A0AA88GVD8_NAELO</name>
<sequence>MTAKTTTTSTSPSSGSSPVLRKLQHWSGIAFSVFASLHVATTISASLSPSQYDSVLNATRKWYRPSMAIEGLVVFAPLALHMIANTLIFMTTTTEKPIVRSFWKKLHTYSGYALGGMVPLHLFGTRFMHSYAQEFASLNYVLEKEMGFAVGMSYFVVLLSAGVYHSLYGLNVALGYKMKQPLVLASIVGVLAAGYFGLLGFAGYLYPELMTAVREKHSQFAAGH</sequence>
<keyword evidence="1" id="KW-0472">Membrane</keyword>
<evidence type="ECO:0000313" key="2">
    <source>
        <dbReference type="EMBL" id="KAG2389630.1"/>
    </source>
</evidence>
<feature type="transmembrane region" description="Helical" evidence="1">
    <location>
        <begin position="67"/>
        <end position="88"/>
    </location>
</feature>
<comment type="caution">
    <text evidence="2">The sequence shown here is derived from an EMBL/GenBank/DDBJ whole genome shotgun (WGS) entry which is preliminary data.</text>
</comment>
<dbReference type="PANTHER" id="PTHR38409:SF1">
    <property type="entry name" value="MITOCHONDRIAL ADAPTER PROTEIN MCP1"/>
    <property type="match status" value="1"/>
</dbReference>
<feature type="transmembrane region" description="Helical" evidence="1">
    <location>
        <begin position="182"/>
        <end position="206"/>
    </location>
</feature>
<dbReference type="AlphaFoldDB" id="A0AA88GVD8"/>
<feature type="transmembrane region" description="Helical" evidence="1">
    <location>
        <begin position="26"/>
        <end position="47"/>
    </location>
</feature>
<protein>
    <submittedName>
        <fullName evidence="2">Uncharacterized protein</fullName>
    </submittedName>
</protein>
<gene>
    <name evidence="2" type="ORF">C9374_014190</name>
</gene>
<dbReference type="GO" id="GO:0016020">
    <property type="term" value="C:membrane"/>
    <property type="evidence" value="ECO:0007669"/>
    <property type="project" value="InterPro"/>
</dbReference>
<evidence type="ECO:0000256" key="1">
    <source>
        <dbReference type="SAM" id="Phobius"/>
    </source>
</evidence>
<dbReference type="Gene3D" id="1.20.1300.10">
    <property type="entry name" value="Fumarate reductase/succinate dehydrogenase, transmembrane subunit"/>
    <property type="match status" value="1"/>
</dbReference>
<feature type="transmembrane region" description="Helical" evidence="1">
    <location>
        <begin position="109"/>
        <end position="128"/>
    </location>
</feature>
<dbReference type="EMBL" id="PYSW02000007">
    <property type="protein sequence ID" value="KAG2389630.1"/>
    <property type="molecule type" value="Genomic_DNA"/>
</dbReference>
<dbReference type="PANTHER" id="PTHR38409">
    <property type="entry name" value="MDM10-COMPLEMENTING PROTEIN 1"/>
    <property type="match status" value="1"/>
</dbReference>
<evidence type="ECO:0000313" key="3">
    <source>
        <dbReference type="Proteomes" id="UP000816034"/>
    </source>
</evidence>